<dbReference type="GeneID" id="36398734"/>
<dbReference type="PANTHER" id="PTHR31247">
    <property type="entry name" value="TRANSMEMBRANE PROTEIN 198 FAMILY MEMBER"/>
    <property type="match status" value="1"/>
</dbReference>
<sequence>MTAFKLQPMLLLPILGLLVSITSADDDDDSDNVSFRGSSSSEGIVNGISDSIQVGPSVAAVIAIIVGAAMTTCGYKLLRPTMFACGFLVGGFFVSAIVLYIVDGKSYERTAFWIAFLIGGLIVGSLVVFIYNAGVFLIGAAGGVFLATIFNASFGYHMYPNDPTTGLLILAIVFGIICGLVAFKVERLAIIAATALVGAVVLVNGVGYFIGDFPRLGAIDDYRHKDQKGDYVYDIPQAWWGYLAAMFVVFVLGLFIQIKKTGRS</sequence>
<dbReference type="OrthoDB" id="115781at2759"/>
<keyword evidence="8" id="KW-0732">Signal</keyword>
<dbReference type="OMA" id="DIGSAWW"/>
<comment type="similarity">
    <text evidence="2">Belongs to the TMEM198 family.</text>
</comment>
<evidence type="ECO:0000259" key="9">
    <source>
        <dbReference type="Pfam" id="PF13886"/>
    </source>
</evidence>
<dbReference type="Pfam" id="PF13886">
    <property type="entry name" value="TM7S3_TM198"/>
    <property type="match status" value="1"/>
</dbReference>
<evidence type="ECO:0000256" key="4">
    <source>
        <dbReference type="ARBA" id="ARBA00022989"/>
    </source>
</evidence>
<evidence type="ECO:0000313" key="10">
    <source>
        <dbReference type="EMBL" id="CEG47014.1"/>
    </source>
</evidence>
<evidence type="ECO:0000256" key="1">
    <source>
        <dbReference type="ARBA" id="ARBA00004141"/>
    </source>
</evidence>
<dbReference type="PANTHER" id="PTHR31247:SF5">
    <property type="entry name" value="DUF4203 DOMAIN-CONTAINING PROTEIN"/>
    <property type="match status" value="1"/>
</dbReference>
<keyword evidence="3 7" id="KW-0812">Transmembrane</keyword>
<dbReference type="GO" id="GO:0005886">
    <property type="term" value="C:plasma membrane"/>
    <property type="evidence" value="ECO:0007669"/>
    <property type="project" value="TreeGrafter"/>
</dbReference>
<feature type="transmembrane region" description="Helical" evidence="7">
    <location>
        <begin position="48"/>
        <end position="70"/>
    </location>
</feature>
<comment type="subcellular location">
    <subcellularLocation>
        <location evidence="1">Membrane</location>
        <topology evidence="1">Multi-pass membrane protein</topology>
    </subcellularLocation>
</comment>
<dbReference type="InterPro" id="IPR025256">
    <property type="entry name" value="TM7S3/TM198-like_dom"/>
</dbReference>
<feature type="transmembrane region" description="Helical" evidence="7">
    <location>
        <begin position="165"/>
        <end position="183"/>
    </location>
</feature>
<name>A0A0P1B186_PLAHL</name>
<feature type="signal peptide" evidence="8">
    <location>
        <begin position="1"/>
        <end position="24"/>
    </location>
</feature>
<feature type="domain" description="TM7S3/TM198-like" evidence="9">
    <location>
        <begin position="60"/>
        <end position="258"/>
    </location>
</feature>
<evidence type="ECO:0000256" key="6">
    <source>
        <dbReference type="ARBA" id="ARBA00049737"/>
    </source>
</evidence>
<protein>
    <recommendedName>
        <fullName evidence="6">Transmembrane protein 198</fullName>
    </recommendedName>
</protein>
<organism evidence="10 11">
    <name type="scientific">Plasmopara halstedii</name>
    <name type="common">Downy mildew of sunflower</name>
    <dbReference type="NCBI Taxonomy" id="4781"/>
    <lineage>
        <taxon>Eukaryota</taxon>
        <taxon>Sar</taxon>
        <taxon>Stramenopiles</taxon>
        <taxon>Oomycota</taxon>
        <taxon>Peronosporomycetes</taxon>
        <taxon>Peronosporales</taxon>
        <taxon>Peronosporaceae</taxon>
        <taxon>Plasmopara</taxon>
    </lineage>
</organism>
<evidence type="ECO:0000256" key="8">
    <source>
        <dbReference type="SAM" id="SignalP"/>
    </source>
</evidence>
<feature type="transmembrane region" description="Helical" evidence="7">
    <location>
        <begin position="136"/>
        <end position="159"/>
    </location>
</feature>
<keyword evidence="4 7" id="KW-1133">Transmembrane helix</keyword>
<evidence type="ECO:0000256" key="3">
    <source>
        <dbReference type="ARBA" id="ARBA00022692"/>
    </source>
</evidence>
<reference evidence="11" key="1">
    <citation type="submission" date="2014-09" db="EMBL/GenBank/DDBJ databases">
        <authorList>
            <person name="Sharma Rahul"/>
            <person name="Thines Marco"/>
        </authorList>
    </citation>
    <scope>NUCLEOTIDE SEQUENCE [LARGE SCALE GENOMIC DNA]</scope>
</reference>
<accession>A0A0P1B186</accession>
<keyword evidence="5 7" id="KW-0472">Membrane</keyword>
<feature type="transmembrane region" description="Helical" evidence="7">
    <location>
        <begin position="239"/>
        <end position="258"/>
    </location>
</feature>
<dbReference type="RefSeq" id="XP_024583383.1">
    <property type="nucleotide sequence ID" value="XM_024717934.1"/>
</dbReference>
<feature type="transmembrane region" description="Helical" evidence="7">
    <location>
        <begin position="113"/>
        <end position="131"/>
    </location>
</feature>
<evidence type="ECO:0000256" key="5">
    <source>
        <dbReference type="ARBA" id="ARBA00023136"/>
    </source>
</evidence>
<evidence type="ECO:0000256" key="2">
    <source>
        <dbReference type="ARBA" id="ARBA00006244"/>
    </source>
</evidence>
<dbReference type="Proteomes" id="UP000054928">
    <property type="component" value="Unassembled WGS sequence"/>
</dbReference>
<dbReference type="EMBL" id="CCYD01002371">
    <property type="protein sequence ID" value="CEG47014.1"/>
    <property type="molecule type" value="Genomic_DNA"/>
</dbReference>
<feature type="transmembrane region" description="Helical" evidence="7">
    <location>
        <begin position="82"/>
        <end position="101"/>
    </location>
</feature>
<dbReference type="AlphaFoldDB" id="A0A0P1B186"/>
<dbReference type="STRING" id="4781.A0A0P1B186"/>
<evidence type="ECO:0000256" key="7">
    <source>
        <dbReference type="SAM" id="Phobius"/>
    </source>
</evidence>
<evidence type="ECO:0000313" key="11">
    <source>
        <dbReference type="Proteomes" id="UP000054928"/>
    </source>
</evidence>
<feature type="transmembrane region" description="Helical" evidence="7">
    <location>
        <begin position="190"/>
        <end position="210"/>
    </location>
</feature>
<dbReference type="InterPro" id="IPR040236">
    <property type="entry name" value="TMEM198"/>
</dbReference>
<proteinExistence type="inferred from homology"/>
<keyword evidence="11" id="KW-1185">Reference proteome</keyword>
<feature type="chain" id="PRO_5006059106" description="Transmembrane protein 198" evidence="8">
    <location>
        <begin position="25"/>
        <end position="264"/>
    </location>
</feature>